<protein>
    <recommendedName>
        <fullName evidence="2">Fatty acid synthase type I helical domain-containing protein</fullName>
    </recommendedName>
</protein>
<feature type="domain" description="Fatty acid synthase type I helical" evidence="2">
    <location>
        <begin position="13"/>
        <end position="65"/>
    </location>
</feature>
<dbReference type="STRING" id="559515.M4BD80"/>
<accession>M4BD80</accession>
<dbReference type="PANTHER" id="PTHR10982">
    <property type="entry name" value="MALONYL COA-ACYL CARRIER PROTEIN TRANSACYLASE"/>
    <property type="match status" value="1"/>
</dbReference>
<dbReference type="GO" id="GO:0016740">
    <property type="term" value="F:transferase activity"/>
    <property type="evidence" value="ECO:0007669"/>
    <property type="project" value="UniProtKB-KW"/>
</dbReference>
<evidence type="ECO:0000259" key="2">
    <source>
        <dbReference type="Pfam" id="PF18314"/>
    </source>
</evidence>
<dbReference type="Pfam" id="PF18314">
    <property type="entry name" value="FAS_I_H"/>
    <property type="match status" value="1"/>
</dbReference>
<dbReference type="InterPro" id="IPR050830">
    <property type="entry name" value="Fungal_FAS"/>
</dbReference>
<dbReference type="InterPro" id="IPR041550">
    <property type="entry name" value="FASI_helical"/>
</dbReference>
<keyword evidence="4" id="KW-1185">Reference proteome</keyword>
<evidence type="ECO:0000256" key="1">
    <source>
        <dbReference type="ARBA" id="ARBA00022679"/>
    </source>
</evidence>
<dbReference type="EMBL" id="JH598152">
    <property type="status" value="NOT_ANNOTATED_CDS"/>
    <property type="molecule type" value="Genomic_DNA"/>
</dbReference>
<sequence>MTVQVERFSVEDHSARMNGASEVSKWVAEHGEFYGAGIAGKFGTKKERQLNSYWKWAVQDAMELY</sequence>
<evidence type="ECO:0000313" key="3">
    <source>
        <dbReference type="EnsemblProtists" id="HpaP804247"/>
    </source>
</evidence>
<dbReference type="AlphaFoldDB" id="M4BD80"/>
<proteinExistence type="predicted"/>
<dbReference type="Proteomes" id="UP000011713">
    <property type="component" value="Unassembled WGS sequence"/>
</dbReference>
<dbReference type="EnsemblProtists" id="HpaT804247">
    <property type="protein sequence ID" value="HpaP804247"/>
    <property type="gene ID" value="HpaG804247"/>
</dbReference>
<dbReference type="Gene3D" id="3.40.50.720">
    <property type="entry name" value="NAD(P)-binding Rossmann-like Domain"/>
    <property type="match status" value="1"/>
</dbReference>
<name>M4BD80_HYAAE</name>
<reference evidence="4" key="1">
    <citation type="journal article" date="2010" name="Science">
        <title>Signatures of adaptation to obligate biotrophy in the Hyaloperonospora arabidopsidis genome.</title>
        <authorList>
            <person name="Baxter L."/>
            <person name="Tripathy S."/>
            <person name="Ishaque N."/>
            <person name="Boot N."/>
            <person name="Cabral A."/>
            <person name="Kemen E."/>
            <person name="Thines M."/>
            <person name="Ah-Fong A."/>
            <person name="Anderson R."/>
            <person name="Badejoko W."/>
            <person name="Bittner-Eddy P."/>
            <person name="Boore J.L."/>
            <person name="Chibucos M.C."/>
            <person name="Coates M."/>
            <person name="Dehal P."/>
            <person name="Delehaunty K."/>
            <person name="Dong S."/>
            <person name="Downton P."/>
            <person name="Dumas B."/>
            <person name="Fabro G."/>
            <person name="Fronick C."/>
            <person name="Fuerstenberg S.I."/>
            <person name="Fulton L."/>
            <person name="Gaulin E."/>
            <person name="Govers F."/>
            <person name="Hughes L."/>
            <person name="Humphray S."/>
            <person name="Jiang R.H."/>
            <person name="Judelson H."/>
            <person name="Kamoun S."/>
            <person name="Kyung K."/>
            <person name="Meijer H."/>
            <person name="Minx P."/>
            <person name="Morris P."/>
            <person name="Nelson J."/>
            <person name="Phuntumart V."/>
            <person name="Qutob D."/>
            <person name="Rehmany A."/>
            <person name="Rougon-Cardoso A."/>
            <person name="Ryden P."/>
            <person name="Torto-Alalibo T."/>
            <person name="Studholme D."/>
            <person name="Wang Y."/>
            <person name="Win J."/>
            <person name="Wood J."/>
            <person name="Clifton S.W."/>
            <person name="Rogers J."/>
            <person name="Van den Ackerveken G."/>
            <person name="Jones J.D."/>
            <person name="McDowell J.M."/>
            <person name="Beynon J."/>
            <person name="Tyler B.M."/>
        </authorList>
    </citation>
    <scope>NUCLEOTIDE SEQUENCE [LARGE SCALE GENOMIC DNA]</scope>
    <source>
        <strain evidence="4">Emoy2</strain>
    </source>
</reference>
<evidence type="ECO:0000313" key="4">
    <source>
        <dbReference type="Proteomes" id="UP000011713"/>
    </source>
</evidence>
<dbReference type="VEuPathDB" id="FungiDB:HpaG804247"/>
<keyword evidence="1" id="KW-0808">Transferase</keyword>
<organism evidence="3 4">
    <name type="scientific">Hyaloperonospora arabidopsidis (strain Emoy2)</name>
    <name type="common">Downy mildew agent</name>
    <name type="synonym">Peronospora arabidopsidis</name>
    <dbReference type="NCBI Taxonomy" id="559515"/>
    <lineage>
        <taxon>Eukaryota</taxon>
        <taxon>Sar</taxon>
        <taxon>Stramenopiles</taxon>
        <taxon>Oomycota</taxon>
        <taxon>Peronosporomycetes</taxon>
        <taxon>Peronosporales</taxon>
        <taxon>Peronosporaceae</taxon>
        <taxon>Hyaloperonospora</taxon>
    </lineage>
</organism>
<dbReference type="InParanoid" id="M4BD80"/>
<reference evidence="3" key="2">
    <citation type="submission" date="2015-06" db="UniProtKB">
        <authorList>
            <consortium name="EnsemblProtists"/>
        </authorList>
    </citation>
    <scope>IDENTIFICATION</scope>
    <source>
        <strain evidence="3">Emoy2</strain>
    </source>
</reference>
<dbReference type="HOGENOM" id="CLU_2854429_0_0_1"/>
<dbReference type="PANTHER" id="PTHR10982:SF21">
    <property type="entry name" value="FATTY ACID SYNTHASE SUBUNIT BETA"/>
    <property type="match status" value="1"/>
</dbReference>